<dbReference type="SUPFAM" id="SSF57625">
    <property type="entry name" value="Invertebrate chitin-binding proteins"/>
    <property type="match status" value="2"/>
</dbReference>
<feature type="compositionally biased region" description="Basic and acidic residues" evidence="6">
    <location>
        <begin position="22"/>
        <end position="49"/>
    </location>
</feature>
<dbReference type="PROSITE" id="PS50940">
    <property type="entry name" value="CHIT_BIND_II"/>
    <property type="match status" value="2"/>
</dbReference>
<dbReference type="AlphaFoldDB" id="A0A182T0R0"/>
<dbReference type="PANTHER" id="PTHR23301">
    <property type="entry name" value="CHITIN BINDING PERITROPHIN-A"/>
    <property type="match status" value="1"/>
</dbReference>
<keyword evidence="10" id="KW-1185">Reference proteome</keyword>
<evidence type="ECO:0000256" key="5">
    <source>
        <dbReference type="ARBA" id="ARBA00023180"/>
    </source>
</evidence>
<keyword evidence="1" id="KW-0147">Chitin-binding</keyword>
<evidence type="ECO:0000313" key="10">
    <source>
        <dbReference type="Proteomes" id="UP000075901"/>
    </source>
</evidence>
<feature type="compositionally biased region" description="Low complexity" evidence="6">
    <location>
        <begin position="51"/>
        <end position="72"/>
    </location>
</feature>
<evidence type="ECO:0000256" key="6">
    <source>
        <dbReference type="SAM" id="MobiDB-lite"/>
    </source>
</evidence>
<dbReference type="EnsemblMetazoa" id="AMAM017269-RA">
    <property type="protein sequence ID" value="AMAM017269-PA"/>
    <property type="gene ID" value="AMAM017269"/>
</dbReference>
<reference evidence="10" key="1">
    <citation type="submission" date="2013-09" db="EMBL/GenBank/DDBJ databases">
        <title>The Genome Sequence of Anopheles maculatus species B.</title>
        <authorList>
            <consortium name="The Broad Institute Genomics Platform"/>
            <person name="Neafsey D.E."/>
            <person name="Besansky N."/>
            <person name="Howell P."/>
            <person name="Walton C."/>
            <person name="Young S.K."/>
            <person name="Zeng Q."/>
            <person name="Gargeya S."/>
            <person name="Fitzgerald M."/>
            <person name="Haas B."/>
            <person name="Abouelleil A."/>
            <person name="Allen A.W."/>
            <person name="Alvarado L."/>
            <person name="Arachchi H.M."/>
            <person name="Berlin A.M."/>
            <person name="Chapman S.B."/>
            <person name="Gainer-Dewar J."/>
            <person name="Goldberg J."/>
            <person name="Griggs A."/>
            <person name="Gujja S."/>
            <person name="Hansen M."/>
            <person name="Howarth C."/>
            <person name="Imamovic A."/>
            <person name="Ireland A."/>
            <person name="Larimer J."/>
            <person name="McCowan C."/>
            <person name="Murphy C."/>
            <person name="Pearson M."/>
            <person name="Poon T.W."/>
            <person name="Priest M."/>
            <person name="Roberts A."/>
            <person name="Saif S."/>
            <person name="Shea T."/>
            <person name="Sisk P."/>
            <person name="Sykes S."/>
            <person name="Wortman J."/>
            <person name="Nusbaum C."/>
            <person name="Birren B."/>
        </authorList>
    </citation>
    <scope>NUCLEOTIDE SEQUENCE [LARGE SCALE GENOMIC DNA]</scope>
    <source>
        <strain evidence="10">maculatus3</strain>
    </source>
</reference>
<protein>
    <recommendedName>
        <fullName evidence="8">Chitin-binding type-2 domain-containing protein</fullName>
    </recommendedName>
</protein>
<evidence type="ECO:0000259" key="8">
    <source>
        <dbReference type="PROSITE" id="PS50940"/>
    </source>
</evidence>
<feature type="domain" description="Chitin-binding type-2" evidence="8">
    <location>
        <begin position="152"/>
        <end position="206"/>
    </location>
</feature>
<dbReference type="GO" id="GO:0005576">
    <property type="term" value="C:extracellular region"/>
    <property type="evidence" value="ECO:0007669"/>
    <property type="project" value="InterPro"/>
</dbReference>
<dbReference type="InterPro" id="IPR036508">
    <property type="entry name" value="Chitin-bd_dom_sf"/>
</dbReference>
<dbReference type="Gene3D" id="2.170.140.10">
    <property type="entry name" value="Chitin binding domain"/>
    <property type="match status" value="2"/>
</dbReference>
<dbReference type="VEuPathDB" id="VectorBase:AMAM017269"/>
<keyword evidence="3" id="KW-0677">Repeat</keyword>
<evidence type="ECO:0000256" key="2">
    <source>
        <dbReference type="ARBA" id="ARBA00022729"/>
    </source>
</evidence>
<reference evidence="9" key="2">
    <citation type="submission" date="2020-05" db="UniProtKB">
        <authorList>
            <consortium name="EnsemblMetazoa"/>
        </authorList>
    </citation>
    <scope>IDENTIFICATION</scope>
    <source>
        <strain evidence="9">maculatus3</strain>
    </source>
</reference>
<accession>A0A182T0R0</accession>
<name>A0A182T0R0_9DIPT</name>
<feature type="chain" id="PRO_5008136324" description="Chitin-binding type-2 domain-containing protein" evidence="7">
    <location>
        <begin position="21"/>
        <end position="206"/>
    </location>
</feature>
<dbReference type="InterPro" id="IPR051940">
    <property type="entry name" value="Chitin_bind-dev_reg"/>
</dbReference>
<evidence type="ECO:0000256" key="4">
    <source>
        <dbReference type="ARBA" id="ARBA00023157"/>
    </source>
</evidence>
<organism evidence="9 10">
    <name type="scientific">Anopheles maculatus</name>
    <dbReference type="NCBI Taxonomy" id="74869"/>
    <lineage>
        <taxon>Eukaryota</taxon>
        <taxon>Metazoa</taxon>
        <taxon>Ecdysozoa</taxon>
        <taxon>Arthropoda</taxon>
        <taxon>Hexapoda</taxon>
        <taxon>Insecta</taxon>
        <taxon>Pterygota</taxon>
        <taxon>Neoptera</taxon>
        <taxon>Endopterygota</taxon>
        <taxon>Diptera</taxon>
        <taxon>Nematocera</taxon>
        <taxon>Culicoidea</taxon>
        <taxon>Culicidae</taxon>
        <taxon>Anophelinae</taxon>
        <taxon>Anopheles</taxon>
        <taxon>Anopheles maculatus group</taxon>
    </lineage>
</organism>
<sequence length="206" mass="21761">MNKKLCILLVLVVLCSAASAGKSKESSKEKSKEKSKENSGSKENSKENSDESSSTEAPNTEATETTTAPASSDRCAGQPDFTILPSLTTCSNFVTCQGETETAEATCVPSGTIFDAARGVCDYEANVVCTIESESTTDTATSAPEPTENELKGMCKGVIIDMIPHPGNCNKFVICVLGKPNVQSCGKNQVFYSDIKLCAFGDPKKC</sequence>
<dbReference type="GO" id="GO:0008061">
    <property type="term" value="F:chitin binding"/>
    <property type="evidence" value="ECO:0007669"/>
    <property type="project" value="UniProtKB-KW"/>
</dbReference>
<dbReference type="SMART" id="SM00494">
    <property type="entry name" value="ChtBD2"/>
    <property type="match status" value="2"/>
</dbReference>
<evidence type="ECO:0000256" key="1">
    <source>
        <dbReference type="ARBA" id="ARBA00022669"/>
    </source>
</evidence>
<feature type="domain" description="Chitin-binding type-2" evidence="8">
    <location>
        <begin position="72"/>
        <end position="131"/>
    </location>
</feature>
<dbReference type="InterPro" id="IPR002557">
    <property type="entry name" value="Chitin-bd_dom"/>
</dbReference>
<feature type="signal peptide" evidence="7">
    <location>
        <begin position="1"/>
        <end position="20"/>
    </location>
</feature>
<dbReference type="PANTHER" id="PTHR23301:SF0">
    <property type="entry name" value="CHITIN-BINDING TYPE-2 DOMAIN-CONTAINING PROTEIN-RELATED"/>
    <property type="match status" value="1"/>
</dbReference>
<keyword evidence="5" id="KW-0325">Glycoprotein</keyword>
<keyword evidence="2 7" id="KW-0732">Signal</keyword>
<dbReference type="Pfam" id="PF01607">
    <property type="entry name" value="CBM_14"/>
    <property type="match status" value="2"/>
</dbReference>
<evidence type="ECO:0000256" key="3">
    <source>
        <dbReference type="ARBA" id="ARBA00022737"/>
    </source>
</evidence>
<keyword evidence="4" id="KW-1015">Disulfide bond</keyword>
<proteinExistence type="predicted"/>
<feature type="region of interest" description="Disordered" evidence="6">
    <location>
        <begin position="19"/>
        <end position="75"/>
    </location>
</feature>
<evidence type="ECO:0000313" key="9">
    <source>
        <dbReference type="EnsemblMetazoa" id="AMAM017269-PA"/>
    </source>
</evidence>
<dbReference type="Proteomes" id="UP000075901">
    <property type="component" value="Unassembled WGS sequence"/>
</dbReference>
<evidence type="ECO:0000256" key="7">
    <source>
        <dbReference type="SAM" id="SignalP"/>
    </source>
</evidence>